<dbReference type="AlphaFoldDB" id="A0A1M5F5E5"/>
<reference evidence="2" key="1">
    <citation type="submission" date="2016-11" db="EMBL/GenBank/DDBJ databases">
        <authorList>
            <person name="Varghese N."/>
            <person name="Submissions S."/>
        </authorList>
    </citation>
    <scope>NUCLEOTIDE SEQUENCE [LARGE SCALE GENOMIC DNA]</scope>
    <source>
        <strain evidence="2">DSM 17539</strain>
    </source>
</reference>
<dbReference type="OrthoDB" id="1427071at2"/>
<keyword evidence="2" id="KW-1185">Reference proteome</keyword>
<evidence type="ECO:0000313" key="1">
    <source>
        <dbReference type="EMBL" id="SHF86820.1"/>
    </source>
</evidence>
<dbReference type="EMBL" id="FQUX01000008">
    <property type="protein sequence ID" value="SHF86820.1"/>
    <property type="molecule type" value="Genomic_DNA"/>
</dbReference>
<gene>
    <name evidence="1" type="ORF">SAMN03080594_108156</name>
</gene>
<proteinExistence type="predicted"/>
<name>A0A1M5F5E5_9FLAO</name>
<sequence length="89" mass="10009">MIPQEFNAFEVTNPLTATMRASIVTNDNNVVYRWLPNTRVFGTVFTTAIIANEINKENNDFDRDDSTSITIATNDSSNDNAFNTTLLFL</sequence>
<dbReference type="Proteomes" id="UP000184406">
    <property type="component" value="Unassembled WGS sequence"/>
</dbReference>
<dbReference type="RefSeq" id="WP_072864378.1">
    <property type="nucleotide sequence ID" value="NZ_FQUX01000008.1"/>
</dbReference>
<evidence type="ECO:0000313" key="2">
    <source>
        <dbReference type="Proteomes" id="UP000184406"/>
    </source>
</evidence>
<accession>A0A1M5F5E5</accession>
<protein>
    <submittedName>
        <fullName evidence="1">Uncharacterized protein</fullName>
    </submittedName>
</protein>
<organism evidence="1 2">
    <name type="scientific">Arenibacter palladensis</name>
    <dbReference type="NCBI Taxonomy" id="237373"/>
    <lineage>
        <taxon>Bacteria</taxon>
        <taxon>Pseudomonadati</taxon>
        <taxon>Bacteroidota</taxon>
        <taxon>Flavobacteriia</taxon>
        <taxon>Flavobacteriales</taxon>
        <taxon>Flavobacteriaceae</taxon>
        <taxon>Arenibacter</taxon>
    </lineage>
</organism>